<keyword evidence="1" id="KW-0472">Membrane</keyword>
<evidence type="ECO:0000256" key="1">
    <source>
        <dbReference type="SAM" id="Phobius"/>
    </source>
</evidence>
<name>Q2SMF1_HAHCH</name>
<dbReference type="AlphaFoldDB" id="Q2SMF1"/>
<protein>
    <submittedName>
        <fullName evidence="2">Uncharacterized protein</fullName>
    </submittedName>
</protein>
<accession>Q2SMF1</accession>
<evidence type="ECO:0000313" key="2">
    <source>
        <dbReference type="EMBL" id="ABC28173.1"/>
    </source>
</evidence>
<keyword evidence="1" id="KW-0812">Transmembrane</keyword>
<dbReference type="OrthoDB" id="6401532at2"/>
<gene>
    <name evidence="2" type="ordered locus">HCH_01306</name>
</gene>
<proteinExistence type="predicted"/>
<reference evidence="2 3" key="1">
    <citation type="journal article" date="2005" name="Nucleic Acids Res.">
        <title>Genomic blueprint of Hahella chejuensis, a marine microbe producing an algicidal agent.</title>
        <authorList>
            <person name="Jeong H."/>
            <person name="Yim J.H."/>
            <person name="Lee C."/>
            <person name="Choi S.-H."/>
            <person name="Park Y.K."/>
            <person name="Yoon S.H."/>
            <person name="Hur C.-G."/>
            <person name="Kang H.-Y."/>
            <person name="Kim D."/>
            <person name="Lee H.H."/>
            <person name="Park K.H."/>
            <person name="Park S.-H."/>
            <person name="Park H.-S."/>
            <person name="Lee H.K."/>
            <person name="Oh T.K."/>
            <person name="Kim J.F."/>
        </authorList>
    </citation>
    <scope>NUCLEOTIDE SEQUENCE [LARGE SCALE GENOMIC DNA]</scope>
    <source>
        <strain evidence="2 3">KCTC 2396</strain>
    </source>
</reference>
<dbReference type="RefSeq" id="WP_011395246.1">
    <property type="nucleotide sequence ID" value="NC_007645.1"/>
</dbReference>
<sequence>MDLLRVLLSLTVFVGAVIGVVSQFTYGFNGWILAASIAGFILAHYLWPSKKHRRGDSGWLDALDWLEFIIDIGFELVMLPFRLIRALFRDGDVGVDL</sequence>
<organism evidence="2 3">
    <name type="scientific">Hahella chejuensis (strain KCTC 2396)</name>
    <dbReference type="NCBI Taxonomy" id="349521"/>
    <lineage>
        <taxon>Bacteria</taxon>
        <taxon>Pseudomonadati</taxon>
        <taxon>Pseudomonadota</taxon>
        <taxon>Gammaproteobacteria</taxon>
        <taxon>Oceanospirillales</taxon>
        <taxon>Hahellaceae</taxon>
        <taxon>Hahella</taxon>
    </lineage>
</organism>
<dbReference type="KEGG" id="hch:HCH_01306"/>
<dbReference type="EMBL" id="CP000155">
    <property type="protein sequence ID" value="ABC28173.1"/>
    <property type="molecule type" value="Genomic_DNA"/>
</dbReference>
<dbReference type="Proteomes" id="UP000000238">
    <property type="component" value="Chromosome"/>
</dbReference>
<keyword evidence="1" id="KW-1133">Transmembrane helix</keyword>
<feature type="transmembrane region" description="Helical" evidence="1">
    <location>
        <begin position="29"/>
        <end position="47"/>
    </location>
</feature>
<evidence type="ECO:0000313" key="3">
    <source>
        <dbReference type="Proteomes" id="UP000000238"/>
    </source>
</evidence>
<dbReference type="STRING" id="349521.HCH_01306"/>
<dbReference type="HOGENOM" id="CLU_2397812_0_0_6"/>
<keyword evidence="3" id="KW-1185">Reference proteome</keyword>